<comment type="caution">
    <text evidence="2">The sequence shown here is derived from an EMBL/GenBank/DDBJ whole genome shotgun (WGS) entry which is preliminary data.</text>
</comment>
<dbReference type="InterPro" id="IPR011011">
    <property type="entry name" value="Znf_FYVE_PHD"/>
</dbReference>
<name>A0A7J6MCC6_PEROL</name>
<dbReference type="InterPro" id="IPR013083">
    <property type="entry name" value="Znf_RING/FYVE/PHD"/>
</dbReference>
<dbReference type="Proteomes" id="UP000570595">
    <property type="component" value="Unassembled WGS sequence"/>
</dbReference>
<keyword evidence="1" id="KW-1133">Transmembrane helix</keyword>
<keyword evidence="1" id="KW-0812">Transmembrane</keyword>
<evidence type="ECO:0000256" key="1">
    <source>
        <dbReference type="SAM" id="Phobius"/>
    </source>
</evidence>
<dbReference type="AlphaFoldDB" id="A0A7J6MCC6"/>
<keyword evidence="1" id="KW-0472">Membrane</keyword>
<protein>
    <submittedName>
        <fullName evidence="2">Uncharacterized protein</fullName>
    </submittedName>
</protein>
<feature type="transmembrane region" description="Helical" evidence="1">
    <location>
        <begin position="12"/>
        <end position="31"/>
    </location>
</feature>
<sequence>MLQRFLWGIRARTGAATFTAAAALGLGVMFLPVGVLKERDTEPSNSVKESVFYALPMLPAFYFHLNFSLHPVWSLPVLYLAGWAGMMGGQALAVSDTAMKDSARTACTRPILASMPTTPTWLCPSCEVKHSDSSRTAKKQNDDDMDVACEKCQLRWWWEGNEIILCARYDSHGCHAGCHLKCHRPKLTTIPEGEWLCAKHAPEVRTELGVGRAGPELRPRVPEERCAVPSRAWLKGHCEDAGQPLWDVGYMNECPVCGQWFSHKGYIEHIKYNTPIQPTDGNRLPNREMSNSLVEWEPGYPGYPGLPKHAFLRINAGSCRQLRSTPPCQARSMLRQHGVWFNSQIFRGRLGPLLDLAKHREALLEKENVSMYQYDYYADGLTRASDVIDADGVDYREHLNTLREHVSFVVREIFPELSVTYQEGHDKVRFFNGSYHTPLHADHTLQHRLVGYDTTDCTLLTVWVALSRTKKARDALCFYLPGGDSTCLQEGTVACMVDVEPGACAMFLETTPHFCPKEQCWRKYPKGFRASVDMRFVISPAGKPKHLGSELKEELASDSPAIRDCPLCMVPRARPPRWRSPRETWLFRQEREPVFGLPNCKRREKV</sequence>
<organism evidence="2 3">
    <name type="scientific">Perkinsus olseni</name>
    <name type="common">Perkinsus atlanticus</name>
    <dbReference type="NCBI Taxonomy" id="32597"/>
    <lineage>
        <taxon>Eukaryota</taxon>
        <taxon>Sar</taxon>
        <taxon>Alveolata</taxon>
        <taxon>Perkinsozoa</taxon>
        <taxon>Perkinsea</taxon>
        <taxon>Perkinsida</taxon>
        <taxon>Perkinsidae</taxon>
        <taxon>Perkinsus</taxon>
    </lineage>
</organism>
<accession>A0A7J6MCC6</accession>
<evidence type="ECO:0000313" key="3">
    <source>
        <dbReference type="Proteomes" id="UP000570595"/>
    </source>
</evidence>
<feature type="transmembrane region" description="Helical" evidence="1">
    <location>
        <begin position="51"/>
        <end position="69"/>
    </location>
</feature>
<feature type="transmembrane region" description="Helical" evidence="1">
    <location>
        <begin position="76"/>
        <end position="94"/>
    </location>
</feature>
<dbReference type="Gene3D" id="3.30.40.10">
    <property type="entry name" value="Zinc/RING finger domain, C3HC4 (zinc finger)"/>
    <property type="match status" value="1"/>
</dbReference>
<dbReference type="SUPFAM" id="SSF57903">
    <property type="entry name" value="FYVE/PHD zinc finger"/>
    <property type="match status" value="1"/>
</dbReference>
<dbReference type="OrthoDB" id="1712045at2759"/>
<dbReference type="EMBL" id="JABAHT010000027">
    <property type="protein sequence ID" value="KAF4669195.1"/>
    <property type="molecule type" value="Genomic_DNA"/>
</dbReference>
<reference evidence="2 3" key="1">
    <citation type="submission" date="2020-04" db="EMBL/GenBank/DDBJ databases">
        <title>Perkinsus olseni comparative genomics.</title>
        <authorList>
            <person name="Bogema D.R."/>
        </authorList>
    </citation>
    <scope>NUCLEOTIDE SEQUENCE [LARGE SCALE GENOMIC DNA]</scope>
    <source>
        <strain evidence="2">ATCC PRA-179</strain>
    </source>
</reference>
<evidence type="ECO:0000313" key="2">
    <source>
        <dbReference type="EMBL" id="KAF4669195.1"/>
    </source>
</evidence>
<proteinExistence type="predicted"/>
<gene>
    <name evidence="2" type="ORF">FOZ61_004780</name>
</gene>